<keyword evidence="19" id="KW-1185">Reference proteome</keyword>
<keyword evidence="6" id="KW-0120">Carbon dioxide fixation</keyword>
<dbReference type="InterPro" id="IPR048539">
    <property type="entry name" value="CsoSCA_cat"/>
</dbReference>
<dbReference type="RefSeq" id="WP_015797596.1">
    <property type="nucleotide sequence ID" value="NC_013124.1"/>
</dbReference>
<evidence type="ECO:0000256" key="7">
    <source>
        <dbReference type="ARBA" id="ARBA00023587"/>
    </source>
</evidence>
<dbReference type="GO" id="GO:0046872">
    <property type="term" value="F:metal ion binding"/>
    <property type="evidence" value="ECO:0007669"/>
    <property type="project" value="UniProtKB-KW"/>
</dbReference>
<dbReference type="Pfam" id="PF08936">
    <property type="entry name" value="CsoSCA_C"/>
    <property type="match status" value="1"/>
</dbReference>
<proteinExistence type="inferred from homology"/>
<dbReference type="GO" id="GO:0015977">
    <property type="term" value="P:carbon fixation"/>
    <property type="evidence" value="ECO:0007669"/>
    <property type="project" value="UniProtKB-UniRule"/>
</dbReference>
<dbReference type="InterPro" id="IPR043065">
    <property type="entry name" value="CsoSCA_N_sf"/>
</dbReference>
<keyword evidence="5" id="KW-0456">Lyase</keyword>
<comment type="catalytic activity">
    <reaction evidence="12">
        <text>hydrogencarbonate + H(+) = CO2 + H2O</text>
        <dbReference type="Rhea" id="RHEA:10748"/>
        <dbReference type="ChEBI" id="CHEBI:15377"/>
        <dbReference type="ChEBI" id="CHEBI:15378"/>
        <dbReference type="ChEBI" id="CHEBI:16526"/>
        <dbReference type="ChEBI" id="CHEBI:17544"/>
        <dbReference type="EC" id="4.2.1.1"/>
    </reaction>
</comment>
<comment type="similarity">
    <text evidence="9">Belongs to the beta-class carbonic anhydrase family. CsoSCA subfamily.</text>
</comment>
<keyword evidence="11" id="KW-1283">Bacterial microcompartment</keyword>
<dbReference type="KEGG" id="afo:Afer_0122"/>
<protein>
    <recommendedName>
        <fullName evidence="10 13">Carboxysome shell carbonic anhydrase</fullName>
        <ecNumber evidence="2 13">4.2.1.1</ecNumber>
    </recommendedName>
</protein>
<evidence type="ECO:0000256" key="13">
    <source>
        <dbReference type="NCBIfam" id="TIGR02701"/>
    </source>
</evidence>
<evidence type="ECO:0000256" key="8">
    <source>
        <dbReference type="ARBA" id="ARBA00023669"/>
    </source>
</evidence>
<evidence type="ECO:0000313" key="18">
    <source>
        <dbReference type="EMBL" id="ACU53091.1"/>
    </source>
</evidence>
<evidence type="ECO:0000256" key="2">
    <source>
        <dbReference type="ARBA" id="ARBA00012925"/>
    </source>
</evidence>
<dbReference type="AlphaFoldDB" id="C7M1Z3"/>
<keyword evidence="8" id="KW-1282">Carboxysome</keyword>
<evidence type="ECO:0000256" key="14">
    <source>
        <dbReference type="SAM" id="MobiDB-lite"/>
    </source>
</evidence>
<dbReference type="EC" id="4.2.1.1" evidence="2 13"/>
<dbReference type="GO" id="GO:0031470">
    <property type="term" value="C:carboxysome"/>
    <property type="evidence" value="ECO:0007669"/>
    <property type="project" value="UniProtKB-SubCell"/>
</dbReference>
<feature type="domain" description="Carboxysome Shell Carbonic Anhydrase catalytic" evidence="16">
    <location>
        <begin position="154"/>
        <end position="389"/>
    </location>
</feature>
<gene>
    <name evidence="18" type="ordered locus">Afer_0122</name>
</gene>
<evidence type="ECO:0000256" key="9">
    <source>
        <dbReference type="ARBA" id="ARBA00024021"/>
    </source>
</evidence>
<dbReference type="HOGENOM" id="CLU_535194_0_0_11"/>
<dbReference type="GO" id="GO:0004089">
    <property type="term" value="F:carbonate dehydratase activity"/>
    <property type="evidence" value="ECO:0007669"/>
    <property type="project" value="UniProtKB-UniRule"/>
</dbReference>
<sequence length="529" mass="58509">MNTRNRRGRYGGPTPSHGPYGLGTAQGRLSGQDAHRDHGEAAGVSRRSRNAHPLTDHAANERLARFERLVRGRFDAVVPTLKAIGTLAPTDDLAERAASMARAELGVALPAELFESAWITGLDMRRLYAVTMAETIHAVAAETHAFAGTESDTMTGFLLECGFHAVDISPCSDGRLKGVIRSILRLPDDAVRSRKAYAGAMFDVEANVRRWIETELLRFREGSPVPPSAGTRYLKIAVYHWSRSDPDYEGCAAHGSDQRAAAAAALSRLRELREAVENSFFCGASIDLLLIGVDTDTDAIRVHVPDALGDMDLDRYVDNLDLYRQTIDDDVTTARMRVHRAIEAASADHPGGPPHEGMRRLIATLLINNLSQIDYVRSTWGERYPDVGHAEAFISVGDGFEEFQVRNLAYFVFLQTVEEAATDLDVGIGLFQRRPERRGLPIPIAIHFRYDRRVPGSRERAIERCVRVRSAIRARYRDLCAAGLLACDMSIQERTFSSPIEVIEAPSDGPANEDPLRLEQRTGREGGRR</sequence>
<name>C7M1Z3_ACIFD</name>
<evidence type="ECO:0000256" key="5">
    <source>
        <dbReference type="ARBA" id="ARBA00023239"/>
    </source>
</evidence>
<dbReference type="InterPro" id="IPR048620">
    <property type="entry name" value="CsoSCA_C"/>
</dbReference>
<evidence type="ECO:0000313" key="19">
    <source>
        <dbReference type="Proteomes" id="UP000000771"/>
    </source>
</evidence>
<evidence type="ECO:0000259" key="15">
    <source>
        <dbReference type="Pfam" id="PF08936"/>
    </source>
</evidence>
<dbReference type="Gene3D" id="1.20.120.1310">
    <property type="entry name" value="Carboxysome Shell Carbonic Anhydrase, N-terminal helical domain"/>
    <property type="match status" value="1"/>
</dbReference>
<evidence type="ECO:0000256" key="12">
    <source>
        <dbReference type="ARBA" id="ARBA00048348"/>
    </source>
</evidence>
<feature type="region of interest" description="Disordered" evidence="14">
    <location>
        <begin position="1"/>
        <end position="58"/>
    </location>
</feature>
<organism evidence="18 19">
    <name type="scientific">Acidimicrobium ferrooxidans (strain DSM 10331 / JCM 15462 / NBRC 103882 / ICP)</name>
    <dbReference type="NCBI Taxonomy" id="525909"/>
    <lineage>
        <taxon>Bacteria</taxon>
        <taxon>Bacillati</taxon>
        <taxon>Actinomycetota</taxon>
        <taxon>Acidimicrobiia</taxon>
        <taxon>Acidimicrobiales</taxon>
        <taxon>Acidimicrobiaceae</taxon>
        <taxon>Acidimicrobium</taxon>
    </lineage>
</organism>
<accession>C7M1Z3</accession>
<dbReference type="Pfam" id="PF20686">
    <property type="entry name" value="CsoSCA_cat"/>
    <property type="match status" value="1"/>
</dbReference>
<feature type="domain" description="Carboxysome Shell Carbonic Anhydrase N-terminal" evidence="17">
    <location>
        <begin position="52"/>
        <end position="143"/>
    </location>
</feature>
<evidence type="ECO:0000256" key="3">
    <source>
        <dbReference type="ARBA" id="ARBA00022723"/>
    </source>
</evidence>
<feature type="domain" description="Carboxysome Shell Carbonic Anhydrase C-terminal" evidence="15">
    <location>
        <begin position="390"/>
        <end position="505"/>
    </location>
</feature>
<dbReference type="EMBL" id="CP001631">
    <property type="protein sequence ID" value="ACU53091.1"/>
    <property type="molecule type" value="Genomic_DNA"/>
</dbReference>
<dbReference type="eggNOG" id="COG0288">
    <property type="taxonomic scope" value="Bacteria"/>
</dbReference>
<feature type="compositionally biased region" description="Basic and acidic residues" evidence="14">
    <location>
        <begin position="514"/>
        <end position="529"/>
    </location>
</feature>
<comment type="subcellular location">
    <subcellularLocation>
        <location evidence="7">Carboxysome</location>
    </subcellularLocation>
</comment>
<comment type="cofactor">
    <cofactor evidence="1">
        <name>Zn(2+)</name>
        <dbReference type="ChEBI" id="CHEBI:29105"/>
    </cofactor>
</comment>
<dbReference type="OrthoDB" id="544846at2"/>
<feature type="region of interest" description="Disordered" evidence="14">
    <location>
        <begin position="503"/>
        <end position="529"/>
    </location>
</feature>
<evidence type="ECO:0000259" key="17">
    <source>
        <dbReference type="Pfam" id="PF20687"/>
    </source>
</evidence>
<dbReference type="InterPro" id="IPR048619">
    <property type="entry name" value="CsoSCA_N"/>
</dbReference>
<evidence type="ECO:0000256" key="1">
    <source>
        <dbReference type="ARBA" id="ARBA00001947"/>
    </source>
</evidence>
<evidence type="ECO:0000259" key="16">
    <source>
        <dbReference type="Pfam" id="PF20686"/>
    </source>
</evidence>
<evidence type="ECO:0000256" key="4">
    <source>
        <dbReference type="ARBA" id="ARBA00022833"/>
    </source>
</evidence>
<dbReference type="NCBIfam" id="TIGR02701">
    <property type="entry name" value="shell_carb_anhy"/>
    <property type="match status" value="1"/>
</dbReference>
<dbReference type="STRING" id="525909.Afer_0122"/>
<keyword evidence="3" id="KW-0479">Metal-binding</keyword>
<evidence type="ECO:0000256" key="11">
    <source>
        <dbReference type="ARBA" id="ARBA00024446"/>
    </source>
</evidence>
<evidence type="ECO:0000256" key="10">
    <source>
        <dbReference type="ARBA" id="ARBA00024121"/>
    </source>
</evidence>
<dbReference type="InterPro" id="IPR014074">
    <property type="entry name" value="Carboxysome_shell_carb_anhy"/>
</dbReference>
<dbReference type="Pfam" id="PF20687">
    <property type="entry name" value="CsoSCA_N"/>
    <property type="match status" value="1"/>
</dbReference>
<dbReference type="Gene3D" id="3.30.1330.140">
    <property type="entry name" value="Carboxysome Shell Carbonic Anhydrase, C-terminal domain"/>
    <property type="match status" value="1"/>
</dbReference>
<keyword evidence="4" id="KW-0862">Zinc</keyword>
<reference evidence="18 19" key="1">
    <citation type="journal article" date="2009" name="Stand. Genomic Sci.">
        <title>Complete genome sequence of Acidimicrobium ferrooxidans type strain (ICP).</title>
        <authorList>
            <person name="Clum A."/>
            <person name="Nolan M."/>
            <person name="Lang E."/>
            <person name="Glavina Del Rio T."/>
            <person name="Tice H."/>
            <person name="Copeland A."/>
            <person name="Cheng J.F."/>
            <person name="Lucas S."/>
            <person name="Chen F."/>
            <person name="Bruce D."/>
            <person name="Goodwin L."/>
            <person name="Pitluck S."/>
            <person name="Ivanova N."/>
            <person name="Mavrommatis K."/>
            <person name="Mikhailova N."/>
            <person name="Pati A."/>
            <person name="Chen A."/>
            <person name="Palaniappan K."/>
            <person name="Goker M."/>
            <person name="Spring S."/>
            <person name="Land M."/>
            <person name="Hauser L."/>
            <person name="Chang Y.J."/>
            <person name="Jeffries C.C."/>
            <person name="Chain P."/>
            <person name="Bristow J."/>
            <person name="Eisen J.A."/>
            <person name="Markowitz V."/>
            <person name="Hugenholtz P."/>
            <person name="Kyrpides N.C."/>
            <person name="Klenk H.P."/>
            <person name="Lapidus A."/>
        </authorList>
    </citation>
    <scope>NUCLEOTIDE SEQUENCE [LARGE SCALE GENOMIC DNA]</scope>
    <source>
        <strain evidence="19">DSM 10331 / JCM 15462 / NBRC 103882 / ICP</strain>
    </source>
</reference>
<dbReference type="Proteomes" id="UP000000771">
    <property type="component" value="Chromosome"/>
</dbReference>
<evidence type="ECO:0000256" key="6">
    <source>
        <dbReference type="ARBA" id="ARBA00023300"/>
    </source>
</evidence>
<dbReference type="InterPro" id="IPR043066">
    <property type="entry name" value="CsoSCA_C_sf"/>
</dbReference>